<dbReference type="RefSeq" id="WP_068826579.1">
    <property type="nucleotide sequence ID" value="NZ_CP014224.1"/>
</dbReference>
<evidence type="ECO:0008006" key="3">
    <source>
        <dbReference type="Google" id="ProtNLM"/>
    </source>
</evidence>
<dbReference type="Proteomes" id="UP000092967">
    <property type="component" value="Chromosome"/>
</dbReference>
<dbReference type="OrthoDB" id="9796999at2"/>
<protein>
    <recommendedName>
        <fullName evidence="3">Bacteriocin-protection protein</fullName>
    </recommendedName>
</protein>
<accession>A0A1B1Y6S9</accession>
<organism evidence="1 2">
    <name type="scientific">Wenyingzhuangia fucanilytica</name>
    <dbReference type="NCBI Taxonomy" id="1790137"/>
    <lineage>
        <taxon>Bacteria</taxon>
        <taxon>Pseudomonadati</taxon>
        <taxon>Bacteroidota</taxon>
        <taxon>Flavobacteriia</taxon>
        <taxon>Flavobacteriales</taxon>
        <taxon>Flavobacteriaceae</taxon>
        <taxon>Wenyingzhuangia</taxon>
    </lineage>
</organism>
<evidence type="ECO:0000313" key="1">
    <source>
        <dbReference type="EMBL" id="ANW96449.1"/>
    </source>
</evidence>
<dbReference type="Pfam" id="PF13376">
    <property type="entry name" value="OmdA"/>
    <property type="match status" value="1"/>
</dbReference>
<reference evidence="1 2" key="1">
    <citation type="submission" date="2016-02" db="EMBL/GenBank/DDBJ databases">
        <authorList>
            <person name="Wen L."/>
            <person name="He K."/>
            <person name="Yang H."/>
        </authorList>
    </citation>
    <scope>NUCLEOTIDE SEQUENCE [LARGE SCALE GENOMIC DNA]</scope>
    <source>
        <strain evidence="1 2">CZ1127</strain>
    </source>
</reference>
<dbReference type="AlphaFoldDB" id="A0A1B1Y6S9"/>
<name>A0A1B1Y6S9_9FLAO</name>
<dbReference type="EMBL" id="CP014224">
    <property type="protein sequence ID" value="ANW96449.1"/>
    <property type="molecule type" value="Genomic_DNA"/>
</dbReference>
<sequence length="190" mass="22289">MDKKEIKNICPSSKQEWRLWLEKNHKTEDAIWLVMYKKNTNTPSVTWSEAVDEALCFGWIDSTKKTIDSEKYQQYFCKRKPKSNWSKVNKDKIEFLTKQGLMKPAGIESVKTAKQNGSWTILDDVEALIIPKDLELAFQQHQKAKDFFLSLSKSHRKLLLYKIVSAKRAETRQKRIDDIAIQMKNHQKPS</sequence>
<gene>
    <name evidence="1" type="ORF">AXE80_09225</name>
</gene>
<dbReference type="STRING" id="1790137.AXE80_09225"/>
<keyword evidence="2" id="KW-1185">Reference proteome</keyword>
<dbReference type="KEGG" id="wfu:AXE80_09225"/>
<proteinExistence type="predicted"/>
<evidence type="ECO:0000313" key="2">
    <source>
        <dbReference type="Proteomes" id="UP000092967"/>
    </source>
</evidence>